<accession>A0ABU8JE80</accession>
<dbReference type="Proteomes" id="UP001381174">
    <property type="component" value="Unassembled WGS sequence"/>
</dbReference>
<name>A0ABU8JE80_9GAMM</name>
<organism evidence="2 3">
    <name type="scientific">Fulvimonas yonginensis</name>
    <dbReference type="NCBI Taxonomy" id="1495200"/>
    <lineage>
        <taxon>Bacteria</taxon>
        <taxon>Pseudomonadati</taxon>
        <taxon>Pseudomonadota</taxon>
        <taxon>Gammaproteobacteria</taxon>
        <taxon>Lysobacterales</taxon>
        <taxon>Rhodanobacteraceae</taxon>
        <taxon>Fulvimonas</taxon>
    </lineage>
</organism>
<comment type="caution">
    <text evidence="2">The sequence shown here is derived from an EMBL/GenBank/DDBJ whole genome shotgun (WGS) entry which is preliminary data.</text>
</comment>
<keyword evidence="1" id="KW-0732">Signal</keyword>
<feature type="chain" id="PRO_5046867147" evidence="1">
    <location>
        <begin position="22"/>
        <end position="161"/>
    </location>
</feature>
<reference evidence="2 3" key="1">
    <citation type="journal article" date="2014" name="Int. J. Syst. Evol. Microbiol.">
        <title>Fulvimonas yonginensis sp. nov., isolated from greenhouse soil, and emended description of the genus Fulvimonas.</title>
        <authorList>
            <person name="Ahn J.H."/>
            <person name="Kim S.J."/>
            <person name="Weon H.Y."/>
            <person name="Hong S.B."/>
            <person name="Seok S.J."/>
            <person name="Kwon S.W."/>
        </authorList>
    </citation>
    <scope>NUCLEOTIDE SEQUENCE [LARGE SCALE GENOMIC DNA]</scope>
    <source>
        <strain evidence="2 3">KACC 16952</strain>
    </source>
</reference>
<proteinExistence type="predicted"/>
<evidence type="ECO:0000256" key="1">
    <source>
        <dbReference type="SAM" id="SignalP"/>
    </source>
</evidence>
<gene>
    <name evidence="2" type="ORF">WAT24_14020</name>
</gene>
<keyword evidence="3" id="KW-1185">Reference proteome</keyword>
<evidence type="ECO:0000313" key="3">
    <source>
        <dbReference type="Proteomes" id="UP001381174"/>
    </source>
</evidence>
<feature type="signal peptide" evidence="1">
    <location>
        <begin position="1"/>
        <end position="21"/>
    </location>
</feature>
<dbReference type="EMBL" id="JBBBNY010000012">
    <property type="protein sequence ID" value="MEI7037882.1"/>
    <property type="molecule type" value="Genomic_DNA"/>
</dbReference>
<evidence type="ECO:0000313" key="2">
    <source>
        <dbReference type="EMBL" id="MEI7037882.1"/>
    </source>
</evidence>
<sequence>MPRRAIWAGLVVMGISTAAVAAQPPGTGLGQAWPNAQDVSSSPHWHVYVFTQGGIRYVQVNDLNGHVRGAFATANGQFLVLPMGRDAQRMATPQQSPRLSRTVVPLASYGETIYRDSSIQLSAVPLSDGTMMFTATQTATTTQSATGDCGTNPMECGAHSN</sequence>
<protein>
    <submittedName>
        <fullName evidence="2">Uncharacterized protein</fullName>
    </submittedName>
</protein>